<dbReference type="HAMAP" id="MF_01366">
    <property type="entry name" value="Ribosomal_uL13"/>
    <property type="match status" value="1"/>
</dbReference>
<dbReference type="GO" id="GO:0006412">
    <property type="term" value="P:translation"/>
    <property type="evidence" value="ECO:0007669"/>
    <property type="project" value="UniProtKB-UniRule"/>
</dbReference>
<evidence type="ECO:0000313" key="6">
    <source>
        <dbReference type="Proteomes" id="UP000176786"/>
    </source>
</evidence>
<dbReference type="GO" id="GO:0017148">
    <property type="term" value="P:negative regulation of translation"/>
    <property type="evidence" value="ECO:0007669"/>
    <property type="project" value="TreeGrafter"/>
</dbReference>
<dbReference type="Gene3D" id="3.90.1180.10">
    <property type="entry name" value="Ribosomal protein L13"/>
    <property type="match status" value="1"/>
</dbReference>
<evidence type="ECO:0000256" key="4">
    <source>
        <dbReference type="HAMAP-Rule" id="MF_01366"/>
    </source>
</evidence>
<dbReference type="SUPFAM" id="SSF52161">
    <property type="entry name" value="Ribosomal protein L13"/>
    <property type="match status" value="1"/>
</dbReference>
<sequence length="141" mass="16118">MKSQKTTLVKNNEIKREWYEFDASQFSLGRLATQVATILSGKHKATYAPHQDLGDYVVVTNAKKLKLTNPVRKSESKTYYRYSGYSGGLRKKTLGEIVAKNPADVIKRAVEGMLDSNRLRKLKMRRLKIVESDSHQFPVKK</sequence>
<dbReference type="PIRSF" id="PIRSF002181">
    <property type="entry name" value="Ribosomal_L13"/>
    <property type="match status" value="1"/>
</dbReference>
<dbReference type="GO" id="GO:0005840">
    <property type="term" value="C:ribosome"/>
    <property type="evidence" value="ECO:0007669"/>
    <property type="project" value="UniProtKB-KW"/>
</dbReference>
<dbReference type="GO" id="GO:0003729">
    <property type="term" value="F:mRNA binding"/>
    <property type="evidence" value="ECO:0007669"/>
    <property type="project" value="TreeGrafter"/>
</dbReference>
<comment type="subunit">
    <text evidence="4">Part of the 50S ribosomal subunit.</text>
</comment>
<dbReference type="STRING" id="1817832.A3J48_03820"/>
<dbReference type="InterPro" id="IPR005823">
    <property type="entry name" value="Ribosomal_uL13_bac-type"/>
</dbReference>
<dbReference type="AlphaFoldDB" id="A0A1F5P803"/>
<comment type="caution">
    <text evidence="5">The sequence shown here is derived from an EMBL/GenBank/DDBJ whole genome shotgun (WGS) entry which is preliminary data.</text>
</comment>
<dbReference type="NCBIfam" id="TIGR01066">
    <property type="entry name" value="rplM_bact"/>
    <property type="match status" value="1"/>
</dbReference>
<dbReference type="GO" id="GO:0003735">
    <property type="term" value="F:structural constituent of ribosome"/>
    <property type="evidence" value="ECO:0007669"/>
    <property type="project" value="InterPro"/>
</dbReference>
<keyword evidence="3 4" id="KW-0687">Ribonucleoprotein</keyword>
<dbReference type="EMBL" id="MFES01000013">
    <property type="protein sequence ID" value="OGE86061.1"/>
    <property type="molecule type" value="Genomic_DNA"/>
</dbReference>
<dbReference type="PANTHER" id="PTHR11545:SF2">
    <property type="entry name" value="LARGE RIBOSOMAL SUBUNIT PROTEIN UL13M"/>
    <property type="match status" value="1"/>
</dbReference>
<name>A0A1F5P803_9BACT</name>
<gene>
    <name evidence="4" type="primary">rplM</name>
    <name evidence="5" type="ORF">A3J48_03820</name>
</gene>
<dbReference type="Pfam" id="PF00572">
    <property type="entry name" value="Ribosomal_L13"/>
    <property type="match status" value="1"/>
</dbReference>
<comment type="function">
    <text evidence="4">This protein is one of the early assembly proteins of the 50S ribosomal subunit, although it is not seen to bind rRNA by itself. It is important during the early stages of 50S assembly.</text>
</comment>
<dbReference type="CDD" id="cd00392">
    <property type="entry name" value="Ribosomal_L13"/>
    <property type="match status" value="1"/>
</dbReference>
<accession>A0A1F5P803</accession>
<protein>
    <recommendedName>
        <fullName evidence="4">Large ribosomal subunit protein uL13</fullName>
    </recommendedName>
</protein>
<dbReference type="GO" id="GO:1990904">
    <property type="term" value="C:ribonucleoprotein complex"/>
    <property type="evidence" value="ECO:0007669"/>
    <property type="project" value="UniProtKB-KW"/>
</dbReference>
<comment type="similarity">
    <text evidence="1 4">Belongs to the universal ribosomal protein uL13 family.</text>
</comment>
<organism evidence="5 6">
    <name type="scientific">Candidatus Doudnabacteria bacterium RIFCSPHIGHO2_02_FULL_46_11</name>
    <dbReference type="NCBI Taxonomy" id="1817832"/>
    <lineage>
        <taxon>Bacteria</taxon>
        <taxon>Candidatus Doudnaibacteriota</taxon>
    </lineage>
</organism>
<dbReference type="PANTHER" id="PTHR11545">
    <property type="entry name" value="RIBOSOMAL PROTEIN L13"/>
    <property type="match status" value="1"/>
</dbReference>
<evidence type="ECO:0000256" key="3">
    <source>
        <dbReference type="ARBA" id="ARBA00023274"/>
    </source>
</evidence>
<evidence type="ECO:0000256" key="2">
    <source>
        <dbReference type="ARBA" id="ARBA00022980"/>
    </source>
</evidence>
<evidence type="ECO:0000313" key="5">
    <source>
        <dbReference type="EMBL" id="OGE86061.1"/>
    </source>
</evidence>
<dbReference type="InterPro" id="IPR005822">
    <property type="entry name" value="Ribosomal_uL13"/>
</dbReference>
<evidence type="ECO:0000256" key="1">
    <source>
        <dbReference type="ARBA" id="ARBA00006227"/>
    </source>
</evidence>
<reference evidence="5 6" key="1">
    <citation type="journal article" date="2016" name="Nat. Commun.">
        <title>Thousands of microbial genomes shed light on interconnected biogeochemical processes in an aquifer system.</title>
        <authorList>
            <person name="Anantharaman K."/>
            <person name="Brown C.T."/>
            <person name="Hug L.A."/>
            <person name="Sharon I."/>
            <person name="Castelle C.J."/>
            <person name="Probst A.J."/>
            <person name="Thomas B.C."/>
            <person name="Singh A."/>
            <person name="Wilkins M.J."/>
            <person name="Karaoz U."/>
            <person name="Brodie E.L."/>
            <person name="Williams K.H."/>
            <person name="Hubbard S.S."/>
            <person name="Banfield J.F."/>
        </authorList>
    </citation>
    <scope>NUCLEOTIDE SEQUENCE [LARGE SCALE GENOMIC DNA]</scope>
</reference>
<keyword evidence="2 4" id="KW-0689">Ribosomal protein</keyword>
<dbReference type="InterPro" id="IPR036899">
    <property type="entry name" value="Ribosomal_uL13_sf"/>
</dbReference>
<dbReference type="Proteomes" id="UP000176786">
    <property type="component" value="Unassembled WGS sequence"/>
</dbReference>
<proteinExistence type="inferred from homology"/>